<comment type="caution">
    <text evidence="1">The sequence shown here is derived from an EMBL/GenBank/DDBJ whole genome shotgun (WGS) entry which is preliminary data.</text>
</comment>
<organism evidence="1 2">
    <name type="scientific">Platanthera guangdongensis</name>
    <dbReference type="NCBI Taxonomy" id="2320717"/>
    <lineage>
        <taxon>Eukaryota</taxon>
        <taxon>Viridiplantae</taxon>
        <taxon>Streptophyta</taxon>
        <taxon>Embryophyta</taxon>
        <taxon>Tracheophyta</taxon>
        <taxon>Spermatophyta</taxon>
        <taxon>Magnoliopsida</taxon>
        <taxon>Liliopsida</taxon>
        <taxon>Asparagales</taxon>
        <taxon>Orchidaceae</taxon>
        <taxon>Orchidoideae</taxon>
        <taxon>Orchideae</taxon>
        <taxon>Orchidinae</taxon>
        <taxon>Platanthera</taxon>
    </lineage>
</organism>
<reference evidence="1 2" key="1">
    <citation type="journal article" date="2022" name="Nat. Plants">
        <title>Genomes of leafy and leafless Platanthera orchids illuminate the evolution of mycoheterotrophy.</title>
        <authorList>
            <person name="Li M.H."/>
            <person name="Liu K.W."/>
            <person name="Li Z."/>
            <person name="Lu H.C."/>
            <person name="Ye Q.L."/>
            <person name="Zhang D."/>
            <person name="Wang J.Y."/>
            <person name="Li Y.F."/>
            <person name="Zhong Z.M."/>
            <person name="Liu X."/>
            <person name="Yu X."/>
            <person name="Liu D.K."/>
            <person name="Tu X.D."/>
            <person name="Liu B."/>
            <person name="Hao Y."/>
            <person name="Liao X.Y."/>
            <person name="Jiang Y.T."/>
            <person name="Sun W.H."/>
            <person name="Chen J."/>
            <person name="Chen Y.Q."/>
            <person name="Ai Y."/>
            <person name="Zhai J.W."/>
            <person name="Wu S.S."/>
            <person name="Zhou Z."/>
            <person name="Hsiao Y.Y."/>
            <person name="Wu W.L."/>
            <person name="Chen Y.Y."/>
            <person name="Lin Y.F."/>
            <person name="Hsu J.L."/>
            <person name="Li C.Y."/>
            <person name="Wang Z.W."/>
            <person name="Zhao X."/>
            <person name="Zhong W.Y."/>
            <person name="Ma X.K."/>
            <person name="Ma L."/>
            <person name="Huang J."/>
            <person name="Chen G.Z."/>
            <person name="Huang M.Z."/>
            <person name="Huang L."/>
            <person name="Peng D.H."/>
            <person name="Luo Y.B."/>
            <person name="Zou S.Q."/>
            <person name="Chen S.P."/>
            <person name="Lan S."/>
            <person name="Tsai W.C."/>
            <person name="Van de Peer Y."/>
            <person name="Liu Z.J."/>
        </authorList>
    </citation>
    <scope>NUCLEOTIDE SEQUENCE [LARGE SCALE GENOMIC DNA]</scope>
    <source>
        <strain evidence="1">Lor288</strain>
    </source>
</reference>
<keyword evidence="2" id="KW-1185">Reference proteome</keyword>
<gene>
    <name evidence="1" type="ORF">KSP40_PGU013221</name>
</gene>
<proteinExistence type="predicted"/>
<dbReference type="Proteomes" id="UP001412067">
    <property type="component" value="Unassembled WGS sequence"/>
</dbReference>
<name>A0ABR2MBB9_9ASPA</name>
<accession>A0ABR2MBB9</accession>
<evidence type="ECO:0000313" key="2">
    <source>
        <dbReference type="Proteomes" id="UP001412067"/>
    </source>
</evidence>
<evidence type="ECO:0000313" key="1">
    <source>
        <dbReference type="EMBL" id="KAK8961211.1"/>
    </source>
</evidence>
<sequence length="58" mass="6485">MAVKQNQGSLFSVLPDNCMLCLLMITTRKICFMSALCRALSARILPAKHIHLDIPKDL</sequence>
<dbReference type="EMBL" id="JBBWWR010000010">
    <property type="protein sequence ID" value="KAK8961211.1"/>
    <property type="molecule type" value="Genomic_DNA"/>
</dbReference>
<protein>
    <submittedName>
        <fullName evidence="1">Uncharacterized protein</fullName>
    </submittedName>
</protein>